<dbReference type="EMBL" id="JAUSQW010000001">
    <property type="protein sequence ID" value="MDP9800366.1"/>
    <property type="molecule type" value="Genomic_DNA"/>
</dbReference>
<organism evidence="1 2">
    <name type="scientific">Arcanobacterium wilhelmae</name>
    <dbReference type="NCBI Taxonomy" id="1803177"/>
    <lineage>
        <taxon>Bacteria</taxon>
        <taxon>Bacillati</taxon>
        <taxon>Actinomycetota</taxon>
        <taxon>Actinomycetes</taxon>
        <taxon>Actinomycetales</taxon>
        <taxon>Actinomycetaceae</taxon>
        <taxon>Arcanobacterium</taxon>
    </lineage>
</organism>
<dbReference type="Proteomes" id="UP001235966">
    <property type="component" value="Unassembled WGS sequence"/>
</dbReference>
<keyword evidence="2" id="KW-1185">Reference proteome</keyword>
<evidence type="ECO:0008006" key="3">
    <source>
        <dbReference type="Google" id="ProtNLM"/>
    </source>
</evidence>
<reference evidence="1 2" key="1">
    <citation type="submission" date="2023-07" db="EMBL/GenBank/DDBJ databases">
        <title>Sequencing the genomes of 1000 actinobacteria strains.</title>
        <authorList>
            <person name="Klenk H.-P."/>
        </authorList>
    </citation>
    <scope>NUCLEOTIDE SEQUENCE [LARGE SCALE GENOMIC DNA]</scope>
    <source>
        <strain evidence="1 2">DSM 102162</strain>
    </source>
</reference>
<comment type="caution">
    <text evidence="1">The sequence shown here is derived from an EMBL/GenBank/DDBJ whole genome shotgun (WGS) entry which is preliminary data.</text>
</comment>
<name>A0ABT9N9I9_9ACTO</name>
<dbReference type="RefSeq" id="WP_278057755.1">
    <property type="nucleotide sequence ID" value="NZ_CP121247.1"/>
</dbReference>
<protein>
    <recommendedName>
        <fullName evidence="3">CopG family transcriptional regulator</fullName>
    </recommendedName>
</protein>
<accession>A0ABT9N9I9</accession>
<proteinExistence type="predicted"/>
<gene>
    <name evidence="1" type="ORF">J2S49_000442</name>
</gene>
<sequence length="87" mass="9703">MAYTAATGEQFTDDDVRRWAQEAENGFPDSTVEWVQGRAWEGKRQPLTAKSVRAPQAVWKLVAEKAALEGITESEWVRNALIRAALA</sequence>
<evidence type="ECO:0000313" key="2">
    <source>
        <dbReference type="Proteomes" id="UP001235966"/>
    </source>
</evidence>
<evidence type="ECO:0000313" key="1">
    <source>
        <dbReference type="EMBL" id="MDP9800366.1"/>
    </source>
</evidence>